<sequence>MPPALRTVDSADAPAARRGPRASPYAANLRRAALTKARARPLPVAPPDVGLNATRARAWCEASSPPDVMVSCARVPPCAINEAQHAVLNEAECTARKRYAEWPMHDPHLPALREGDARIVQLVERLGARTMLIAGDSVSNLDFRALRCAIQREELYDRRLSGQMLGVWRAWGRTHGLSCCGQMLGTLLGGRIVFVGIYRYDPKTVALLLQASDILLINYGLHYRHTDIRIYAEQMRALFAQTNAESERGTSGALRAGTRVLFRETTAQHFKGTGAYMAGAERIGAGGCVCAAHTREVSANNHVASENEVVAELAANVTRGGVQLVPFYALTAPRFNLHNQDDHCGNGALAARTGAQRARAAVGSRARRRQSSCCDCTHFCYTPQLYDAYFAGVESALARADARASAGFSRRGSESSRRRSRGRRRQMKASLSTGDVAGAQACWQSAQESISQFIGQPRLRSSPTRAASGNPSARWSSDDLLRLPARVVSGVNEPMMRYSLPRKHTLRSGAAAHLGGGHPSAVTASIHGDGGRMAVERRVPDGYPPKGTADQGDMPAPTLASDLGWTVPSLSQILASDDARTRSSRSLSQLHESSPFVLDRRSVTDSWTEKAARSPKQHGASGGAGAGASGGGGRLGHGPSRARARGHVFLNPSRRDIATGAAVAPPPPHFDINAVRVVVEPVELSEDDLPPSARANRLPLLRSYLSGGAALHEPAPADPLDERADVTAAADAERTLRALGQQQMKLEREERYMEADAVRMQAGVLAAAEQQRKRDALVARQLAQRAAAEAAHSVEVTQLGQRWQLKQQHFDTQALTIEEELAHRHARESEELRARMAALPSARPASNRELLDLRASEARFATGDKYGDAAEARSRAAILEAQQSERMRQGRDAAAVVASRQLAQQQAAENAAFELRVKTGRAQHKAQRAHDFAQLHRRFQNVLSELDAQHRAERVRLERAERLQAIRFGPTASNAGQRTAKPQPPGEGGAGASAVTSSITVQPTHRS</sequence>
<protein>
    <submittedName>
        <fullName evidence="2">Uncharacterized protein</fullName>
    </submittedName>
</protein>
<dbReference type="Proteomes" id="UP000751190">
    <property type="component" value="Unassembled WGS sequence"/>
</dbReference>
<dbReference type="EMBL" id="JAGTXO010000013">
    <property type="protein sequence ID" value="KAG8464320.1"/>
    <property type="molecule type" value="Genomic_DNA"/>
</dbReference>
<feature type="region of interest" description="Disordered" evidence="1">
    <location>
        <begin position="455"/>
        <end position="475"/>
    </location>
</feature>
<organism evidence="2 3">
    <name type="scientific">Diacronema lutheri</name>
    <name type="common">Unicellular marine alga</name>
    <name type="synonym">Monochrysis lutheri</name>
    <dbReference type="NCBI Taxonomy" id="2081491"/>
    <lineage>
        <taxon>Eukaryota</taxon>
        <taxon>Haptista</taxon>
        <taxon>Haptophyta</taxon>
        <taxon>Pavlovophyceae</taxon>
        <taxon>Pavlovales</taxon>
        <taxon>Pavlovaceae</taxon>
        <taxon>Diacronema</taxon>
    </lineage>
</organism>
<evidence type="ECO:0000313" key="2">
    <source>
        <dbReference type="EMBL" id="KAG8464320.1"/>
    </source>
</evidence>
<feature type="compositionally biased region" description="Basic and acidic residues" evidence="1">
    <location>
        <begin position="598"/>
        <end position="612"/>
    </location>
</feature>
<name>A0A8J5XRY1_DIALT</name>
<evidence type="ECO:0000256" key="1">
    <source>
        <dbReference type="SAM" id="MobiDB-lite"/>
    </source>
</evidence>
<keyword evidence="3" id="KW-1185">Reference proteome</keyword>
<feature type="compositionally biased region" description="Gly residues" evidence="1">
    <location>
        <begin position="620"/>
        <end position="636"/>
    </location>
</feature>
<dbReference type="OrthoDB" id="10675233at2759"/>
<feature type="compositionally biased region" description="Polar residues" evidence="1">
    <location>
        <begin position="994"/>
        <end position="1007"/>
    </location>
</feature>
<feature type="region of interest" description="Disordered" evidence="1">
    <location>
        <begin position="967"/>
        <end position="1007"/>
    </location>
</feature>
<reference evidence="2" key="1">
    <citation type="submission" date="2021-05" db="EMBL/GenBank/DDBJ databases">
        <title>The genome of the haptophyte Pavlova lutheri (Diacronema luteri, Pavlovales) - a model for lipid biosynthesis in eukaryotic algae.</title>
        <authorList>
            <person name="Hulatt C.J."/>
            <person name="Posewitz M.C."/>
        </authorList>
    </citation>
    <scope>NUCLEOTIDE SEQUENCE</scope>
    <source>
        <strain evidence="2">NIVA-4/92</strain>
    </source>
</reference>
<comment type="caution">
    <text evidence="2">The sequence shown here is derived from an EMBL/GenBank/DDBJ whole genome shotgun (WGS) entry which is preliminary data.</text>
</comment>
<dbReference type="AlphaFoldDB" id="A0A8J5XRY1"/>
<gene>
    <name evidence="2" type="ORF">KFE25_003383</name>
</gene>
<feature type="region of interest" description="Disordered" evidence="1">
    <location>
        <begin position="541"/>
        <end position="561"/>
    </location>
</feature>
<dbReference type="PANTHER" id="PTHR47026">
    <property type="entry name" value="PIGMENTOSA GTPASE REGULATOR-LIKE PROTEIN, PUTATIVE-RELATED"/>
    <property type="match status" value="1"/>
</dbReference>
<feature type="region of interest" description="Disordered" evidence="1">
    <location>
        <begin position="585"/>
        <end position="642"/>
    </location>
</feature>
<feature type="region of interest" description="Disordered" evidence="1">
    <location>
        <begin position="404"/>
        <end position="433"/>
    </location>
</feature>
<evidence type="ECO:0000313" key="3">
    <source>
        <dbReference type="Proteomes" id="UP000751190"/>
    </source>
</evidence>
<feature type="region of interest" description="Disordered" evidence="1">
    <location>
        <begin position="1"/>
        <end position="23"/>
    </location>
</feature>
<accession>A0A8J5XRY1</accession>
<proteinExistence type="predicted"/>
<feature type="compositionally biased region" description="Low complexity" evidence="1">
    <location>
        <begin position="585"/>
        <end position="594"/>
    </location>
</feature>
<dbReference type="PANTHER" id="PTHR47026:SF2">
    <property type="entry name" value="FLAGELLAR ASSOCIATED PROTEIN"/>
    <property type="match status" value="1"/>
</dbReference>
<feature type="compositionally biased region" description="Basic residues" evidence="1">
    <location>
        <begin position="418"/>
        <end position="427"/>
    </location>
</feature>
<feature type="compositionally biased region" description="Low complexity" evidence="1">
    <location>
        <begin position="11"/>
        <end position="23"/>
    </location>
</feature>